<sequence>MRVQELIYVDRRWDVMKLKSCLQEEDVQAITSIPLSCAPMADKLIWLPEKTVVYYMRSGYRVMERYMDATEEESTSRAKPWWNTLWKLSIPARVKIFIWRAFHNALPTQVSILFRAAKKLWKRFDSWENIKECMKDPLVDCLLSIYHSPHHQVLDVICSALWSSWRRRNEIMFGSKAHTVDLEWEEIGSRLYEFQSHRLVDPQICGAKEEGMSSRPIQPWIPPPRGTMKLNVDASIDSHMDFVRVGGVFKHHEWVVHGAFVTKLEGTFSPEIAKLLAIREGVRFAVAQNIHVEKIESDASTVVAVLRNYITTRFSGGVVEEIEALPHKDARHMVSYIPRSGNSVAHVL</sequence>
<evidence type="ECO:0008006" key="5">
    <source>
        <dbReference type="Google" id="ProtNLM"/>
    </source>
</evidence>
<evidence type="ECO:0000313" key="4">
    <source>
        <dbReference type="Proteomes" id="UP001419268"/>
    </source>
</evidence>
<proteinExistence type="predicted"/>
<comment type="caution">
    <text evidence="3">The sequence shown here is derived from an EMBL/GenBank/DDBJ whole genome shotgun (WGS) entry which is preliminary data.</text>
</comment>
<reference evidence="3 4" key="1">
    <citation type="submission" date="2024-01" db="EMBL/GenBank/DDBJ databases">
        <title>Genome assemblies of Stephania.</title>
        <authorList>
            <person name="Yang L."/>
        </authorList>
    </citation>
    <scope>NUCLEOTIDE SEQUENCE [LARGE SCALE GENOMIC DNA]</scope>
    <source>
        <strain evidence="3">JXDWG</strain>
        <tissue evidence="3">Leaf</tissue>
    </source>
</reference>
<dbReference type="InterPro" id="IPR026960">
    <property type="entry name" value="RVT-Znf"/>
</dbReference>
<dbReference type="Pfam" id="PF13456">
    <property type="entry name" value="RVT_3"/>
    <property type="match status" value="1"/>
</dbReference>
<dbReference type="InterPro" id="IPR012337">
    <property type="entry name" value="RNaseH-like_sf"/>
</dbReference>
<dbReference type="Proteomes" id="UP001419268">
    <property type="component" value="Unassembled WGS sequence"/>
</dbReference>
<dbReference type="EMBL" id="JBBNAG010000011">
    <property type="protein sequence ID" value="KAK9094416.1"/>
    <property type="molecule type" value="Genomic_DNA"/>
</dbReference>
<protein>
    <recommendedName>
        <fullName evidence="5">Reverse transcriptase zinc-binding domain-containing protein</fullName>
    </recommendedName>
</protein>
<dbReference type="GO" id="GO:0003676">
    <property type="term" value="F:nucleic acid binding"/>
    <property type="evidence" value="ECO:0007669"/>
    <property type="project" value="InterPro"/>
</dbReference>
<feature type="domain" description="Reverse transcriptase zinc-binding" evidence="2">
    <location>
        <begin position="74"/>
        <end position="112"/>
    </location>
</feature>
<organism evidence="3 4">
    <name type="scientific">Stephania cephalantha</name>
    <dbReference type="NCBI Taxonomy" id="152367"/>
    <lineage>
        <taxon>Eukaryota</taxon>
        <taxon>Viridiplantae</taxon>
        <taxon>Streptophyta</taxon>
        <taxon>Embryophyta</taxon>
        <taxon>Tracheophyta</taxon>
        <taxon>Spermatophyta</taxon>
        <taxon>Magnoliopsida</taxon>
        <taxon>Ranunculales</taxon>
        <taxon>Menispermaceae</taxon>
        <taxon>Menispermoideae</taxon>
        <taxon>Cissampelideae</taxon>
        <taxon>Stephania</taxon>
    </lineage>
</organism>
<evidence type="ECO:0000259" key="1">
    <source>
        <dbReference type="Pfam" id="PF13456"/>
    </source>
</evidence>
<gene>
    <name evidence="3" type="ORF">Scep_025885</name>
</gene>
<evidence type="ECO:0000259" key="2">
    <source>
        <dbReference type="Pfam" id="PF13966"/>
    </source>
</evidence>
<dbReference type="InterPro" id="IPR002156">
    <property type="entry name" value="RNaseH_domain"/>
</dbReference>
<name>A0AAP0EJ30_9MAGN</name>
<dbReference type="PANTHER" id="PTHR47074">
    <property type="entry name" value="BNAC02G40300D PROTEIN"/>
    <property type="match status" value="1"/>
</dbReference>
<dbReference type="GO" id="GO:0004523">
    <property type="term" value="F:RNA-DNA hybrid ribonuclease activity"/>
    <property type="evidence" value="ECO:0007669"/>
    <property type="project" value="InterPro"/>
</dbReference>
<dbReference type="PANTHER" id="PTHR47074:SF11">
    <property type="entry name" value="REVERSE TRANSCRIPTASE-LIKE PROTEIN"/>
    <property type="match status" value="1"/>
</dbReference>
<dbReference type="InterPro" id="IPR052929">
    <property type="entry name" value="RNase_H-like_EbsB-rel"/>
</dbReference>
<feature type="domain" description="RNase H type-1" evidence="1">
    <location>
        <begin position="232"/>
        <end position="348"/>
    </location>
</feature>
<accession>A0AAP0EJ30</accession>
<evidence type="ECO:0000313" key="3">
    <source>
        <dbReference type="EMBL" id="KAK9094416.1"/>
    </source>
</evidence>
<dbReference type="CDD" id="cd06222">
    <property type="entry name" value="RNase_H_like"/>
    <property type="match status" value="1"/>
</dbReference>
<dbReference type="Pfam" id="PF13966">
    <property type="entry name" value="zf-RVT"/>
    <property type="match status" value="1"/>
</dbReference>
<dbReference type="SUPFAM" id="SSF53098">
    <property type="entry name" value="Ribonuclease H-like"/>
    <property type="match status" value="1"/>
</dbReference>
<keyword evidence="4" id="KW-1185">Reference proteome</keyword>
<dbReference type="InterPro" id="IPR044730">
    <property type="entry name" value="RNase_H-like_dom_plant"/>
</dbReference>
<dbReference type="AlphaFoldDB" id="A0AAP0EJ30"/>